<proteinExistence type="predicted"/>
<dbReference type="AlphaFoldDB" id="A0A367CDS9"/>
<protein>
    <recommendedName>
        <fullName evidence="4">DUF2970 domain-containing protein</fullName>
    </recommendedName>
</protein>
<dbReference type="Proteomes" id="UP000252797">
    <property type="component" value="Unassembled WGS sequence"/>
</dbReference>
<keyword evidence="1" id="KW-0812">Transmembrane</keyword>
<comment type="caution">
    <text evidence="2">The sequence shown here is derived from an EMBL/GenBank/DDBJ whole genome shotgun (WGS) entry which is preliminary data.</text>
</comment>
<reference evidence="2 3" key="1">
    <citation type="submission" date="2015-06" db="EMBL/GenBank/DDBJ databases">
        <title>The Genome Sequence of Enterococcus durans 4EA1.</title>
        <authorList>
            <consortium name="The Broad Institute Genomics Platform"/>
            <consortium name="The Broad Institute Genome Sequencing Center for Infectious Disease"/>
            <person name="Earl A.M."/>
            <person name="Van Tyne D."/>
            <person name="Lebreton F."/>
            <person name="Saavedra J.T."/>
            <person name="Gilmore M.S."/>
            <person name="Manson Mcguire A."/>
            <person name="Clock S."/>
            <person name="Crupain M."/>
            <person name="Rangan U."/>
            <person name="Young S."/>
            <person name="Abouelleil A."/>
            <person name="Cao P."/>
            <person name="Chapman S.B."/>
            <person name="Griggs A."/>
            <person name="Priest M."/>
            <person name="Shea T."/>
            <person name="Wortman J."/>
            <person name="Nusbaum C."/>
            <person name="Birren B."/>
        </authorList>
    </citation>
    <scope>NUCLEOTIDE SEQUENCE [LARGE SCALE GENOMIC DNA]</scope>
    <source>
        <strain evidence="2 3">4EA1</strain>
    </source>
</reference>
<evidence type="ECO:0000313" key="2">
    <source>
        <dbReference type="EMBL" id="RCA10628.1"/>
    </source>
</evidence>
<evidence type="ECO:0000313" key="3">
    <source>
        <dbReference type="Proteomes" id="UP000252797"/>
    </source>
</evidence>
<name>A0A367CDS9_9ENTE</name>
<organism evidence="2 3">
    <name type="scientific">Enterococcus durans</name>
    <dbReference type="NCBI Taxonomy" id="53345"/>
    <lineage>
        <taxon>Bacteria</taxon>
        <taxon>Bacillati</taxon>
        <taxon>Bacillota</taxon>
        <taxon>Bacilli</taxon>
        <taxon>Lactobacillales</taxon>
        <taxon>Enterococcaceae</taxon>
        <taxon>Enterococcus</taxon>
    </lineage>
</organism>
<evidence type="ECO:0000256" key="1">
    <source>
        <dbReference type="SAM" id="Phobius"/>
    </source>
</evidence>
<accession>A0A367CDS9</accession>
<evidence type="ECO:0008006" key="4">
    <source>
        <dbReference type="Google" id="ProtNLM"/>
    </source>
</evidence>
<feature type="transmembrane region" description="Helical" evidence="1">
    <location>
        <begin position="28"/>
        <end position="53"/>
    </location>
</feature>
<dbReference type="RefSeq" id="WP_016176646.1">
    <property type="nucleotide sequence ID" value="NZ_CABGIQ010000025.1"/>
</dbReference>
<keyword evidence="1" id="KW-1133">Transmembrane helix</keyword>
<sequence length="54" mass="6184">MNLFDFWGLMFGGTTKDSYDKKNGEQKLWPSVLLIVLAVSGIFILHLLLSVLWK</sequence>
<keyword evidence="1" id="KW-0472">Membrane</keyword>
<gene>
    <name evidence="2" type="ORF">EA71_01380</name>
</gene>
<dbReference type="EMBL" id="LEPB01000004">
    <property type="protein sequence ID" value="RCA10628.1"/>
    <property type="molecule type" value="Genomic_DNA"/>
</dbReference>